<keyword evidence="1" id="KW-1133">Transmembrane helix</keyword>
<feature type="transmembrane region" description="Helical" evidence="1">
    <location>
        <begin position="127"/>
        <end position="157"/>
    </location>
</feature>
<evidence type="ECO:0000256" key="1">
    <source>
        <dbReference type="SAM" id="Phobius"/>
    </source>
</evidence>
<accession>A0A134AA75</accession>
<feature type="transmembrane region" description="Helical" evidence="1">
    <location>
        <begin position="251"/>
        <end position="280"/>
    </location>
</feature>
<keyword evidence="1" id="KW-0472">Membrane</keyword>
<evidence type="ECO:0008006" key="4">
    <source>
        <dbReference type="Google" id="ProtNLM"/>
    </source>
</evidence>
<organism evidence="2 3">
    <name type="scientific">Leptotrichia wadei</name>
    <dbReference type="NCBI Taxonomy" id="157687"/>
    <lineage>
        <taxon>Bacteria</taxon>
        <taxon>Fusobacteriati</taxon>
        <taxon>Fusobacteriota</taxon>
        <taxon>Fusobacteriia</taxon>
        <taxon>Fusobacteriales</taxon>
        <taxon>Leptotrichiaceae</taxon>
        <taxon>Leptotrichia</taxon>
    </lineage>
</organism>
<feature type="transmembrane region" description="Helical" evidence="1">
    <location>
        <begin position="169"/>
        <end position="199"/>
    </location>
</feature>
<reference evidence="3" key="1">
    <citation type="submission" date="2016-01" db="EMBL/GenBank/DDBJ databases">
        <authorList>
            <person name="Mitreva M."/>
            <person name="Pepin K.H."/>
            <person name="Mihindukulasuriya K.A."/>
            <person name="Fulton R."/>
            <person name="Fronick C."/>
            <person name="O'Laughlin M."/>
            <person name="Miner T."/>
            <person name="Herter B."/>
            <person name="Rosa B.A."/>
            <person name="Cordes M."/>
            <person name="Tomlinson C."/>
            <person name="Wollam A."/>
            <person name="Palsikar V.B."/>
            <person name="Mardis E.R."/>
            <person name="Wilson R.K."/>
        </authorList>
    </citation>
    <scope>NUCLEOTIDE SEQUENCE [LARGE SCALE GENOMIC DNA]</scope>
    <source>
        <strain evidence="3">KA00185</strain>
    </source>
</reference>
<proteinExistence type="predicted"/>
<evidence type="ECO:0000313" key="3">
    <source>
        <dbReference type="Proteomes" id="UP000070483"/>
    </source>
</evidence>
<dbReference type="AlphaFoldDB" id="A0A134AA75"/>
<keyword evidence="3" id="KW-1185">Reference proteome</keyword>
<gene>
    <name evidence="2" type="ORF">HMPREF3180_01260</name>
</gene>
<keyword evidence="1" id="KW-0812">Transmembrane</keyword>
<dbReference type="PATRIC" id="fig|157687.3.peg.1254"/>
<feature type="transmembrane region" description="Helical" evidence="1">
    <location>
        <begin position="79"/>
        <end position="106"/>
    </location>
</feature>
<dbReference type="GeneID" id="84804365"/>
<dbReference type="OrthoDB" id="82430at2"/>
<evidence type="ECO:0000313" key="2">
    <source>
        <dbReference type="EMBL" id="KXB64621.1"/>
    </source>
</evidence>
<comment type="caution">
    <text evidence="2">The sequence shown here is derived from an EMBL/GenBank/DDBJ whole genome shotgun (WGS) entry which is preliminary data.</text>
</comment>
<dbReference type="Proteomes" id="UP000070483">
    <property type="component" value="Unassembled WGS sequence"/>
</dbReference>
<dbReference type="EMBL" id="LSDD01000095">
    <property type="protein sequence ID" value="KXB64621.1"/>
    <property type="molecule type" value="Genomic_DNA"/>
</dbReference>
<sequence>MNFENLQKDLFERKFKLGEYFSKTFELLKIFLKENKLWFILLTIGNTWLLFSNILIQHIGISLKIAESTGDNRGILGALFSNILVLFGIVIVSLGLGLLRVIIYMKSGYKIEGREKEYRFENAFIKYLKYIGLSLLFIVAIMIVVMLLLLITTILAIATKEIHSNFVGYILIAIPLIAYVAIILAFILNILYFFQIFYVRNMKIWDSFKYNLELSKKNRFRIIVPAIIIVLINLIFIVPFSISIFTFLPTYIGFIASVICGFFSGILGVAGIVMNIVVFLNVEYDYLKKQDEKRNENNSKENNSDDLNLE</sequence>
<feature type="transmembrane region" description="Helical" evidence="1">
    <location>
        <begin position="37"/>
        <end position="59"/>
    </location>
</feature>
<name>A0A134AA75_9FUSO</name>
<dbReference type="STRING" id="157687.HMPREF3180_01260"/>
<dbReference type="RefSeq" id="WP_018497964.1">
    <property type="nucleotide sequence ID" value="NZ_AP019829.2"/>
</dbReference>
<protein>
    <recommendedName>
        <fullName evidence="4">Glycerophosphoryl diester phosphodiesterase membrane domain-containing protein</fullName>
    </recommendedName>
</protein>
<feature type="transmembrane region" description="Helical" evidence="1">
    <location>
        <begin position="220"/>
        <end position="245"/>
    </location>
</feature>